<feature type="binding site" evidence="8">
    <location>
        <begin position="208"/>
        <end position="215"/>
    </location>
    <ligand>
        <name>NAD(+)</name>
        <dbReference type="ChEBI" id="CHEBI:57540"/>
    </ligand>
</feature>
<dbReference type="Pfam" id="PF07992">
    <property type="entry name" value="Pyr_redox_2"/>
    <property type="match status" value="1"/>
</dbReference>
<dbReference type="PANTHER" id="PTHR43014">
    <property type="entry name" value="MERCURIC REDUCTASE"/>
    <property type="match status" value="1"/>
</dbReference>
<organism evidence="13 14">
    <name type="scientific">Nesterenkonia aurantiaca</name>
    <dbReference type="NCBI Taxonomy" id="1436010"/>
    <lineage>
        <taxon>Bacteria</taxon>
        <taxon>Bacillati</taxon>
        <taxon>Actinomycetota</taxon>
        <taxon>Actinomycetes</taxon>
        <taxon>Micrococcales</taxon>
        <taxon>Micrococcaceae</taxon>
        <taxon>Nesterenkonia</taxon>
    </lineage>
</organism>
<dbReference type="Pfam" id="PF02852">
    <property type="entry name" value="Pyr_redox_dim"/>
    <property type="match status" value="1"/>
</dbReference>
<feature type="disulfide bond" description="Redox-active" evidence="9">
    <location>
        <begin position="64"/>
        <end position="69"/>
    </location>
</feature>
<evidence type="ECO:0000313" key="14">
    <source>
        <dbReference type="Proteomes" id="UP000294506"/>
    </source>
</evidence>
<evidence type="ECO:0000256" key="8">
    <source>
        <dbReference type="PIRSR" id="PIRSR000350-3"/>
    </source>
</evidence>
<evidence type="ECO:0000259" key="11">
    <source>
        <dbReference type="Pfam" id="PF02852"/>
    </source>
</evidence>
<keyword evidence="3 8" id="KW-0274">FAD</keyword>
<evidence type="ECO:0000259" key="12">
    <source>
        <dbReference type="Pfam" id="PF07992"/>
    </source>
</evidence>
<feature type="binding site" evidence="8">
    <location>
        <position position="303"/>
    </location>
    <ligand>
        <name>NAD(+)</name>
        <dbReference type="ChEBI" id="CHEBI:57540"/>
    </ligand>
</feature>
<reference evidence="13 14" key="1">
    <citation type="submission" date="2019-03" db="EMBL/GenBank/DDBJ databases">
        <title>Genomic Encyclopedia of Type Strains, Phase III (KMG-III): the genomes of soil and plant-associated and newly described type strains.</title>
        <authorList>
            <person name="Whitman W."/>
        </authorList>
    </citation>
    <scope>NUCLEOTIDE SEQUENCE [LARGE SCALE GENOMIC DNA]</scope>
    <source>
        <strain evidence="13 14">DSM 27373</strain>
    </source>
</reference>
<dbReference type="InterPro" id="IPR023753">
    <property type="entry name" value="FAD/NAD-binding_dom"/>
</dbReference>
<protein>
    <submittedName>
        <fullName evidence="13">Pyruvate/2-oxoglutarate dehydrogenase complex dihydrolipoamide dehydrogenase (E3) component</fullName>
    </submittedName>
</protein>
<evidence type="ECO:0000256" key="6">
    <source>
        <dbReference type="ARBA" id="ARBA00023157"/>
    </source>
</evidence>
<comment type="caution">
    <text evidence="13">The sequence shown here is derived from an EMBL/GenBank/DDBJ whole genome shotgun (WGS) entry which is preliminary data.</text>
</comment>
<evidence type="ECO:0000256" key="10">
    <source>
        <dbReference type="RuleBase" id="RU003691"/>
    </source>
</evidence>
<proteinExistence type="inferred from homology"/>
<keyword evidence="8" id="KW-0547">Nucleotide-binding</keyword>
<keyword evidence="4" id="KW-0521">NADP</keyword>
<dbReference type="AlphaFoldDB" id="A0A4R7G5Y3"/>
<dbReference type="PIRSF" id="PIRSF000350">
    <property type="entry name" value="Mercury_reductase_MerA"/>
    <property type="match status" value="1"/>
</dbReference>
<keyword evidence="7 10" id="KW-0676">Redox-active center</keyword>
<comment type="similarity">
    <text evidence="1 10">Belongs to the class-I pyridine nucleotide-disulfide oxidoreductase family.</text>
</comment>
<dbReference type="PROSITE" id="PS00076">
    <property type="entry name" value="PYRIDINE_REDOX_1"/>
    <property type="match status" value="1"/>
</dbReference>
<evidence type="ECO:0000256" key="9">
    <source>
        <dbReference type="PIRSR" id="PIRSR000350-4"/>
    </source>
</evidence>
<evidence type="ECO:0000256" key="5">
    <source>
        <dbReference type="ARBA" id="ARBA00023002"/>
    </source>
</evidence>
<evidence type="ECO:0000256" key="1">
    <source>
        <dbReference type="ARBA" id="ARBA00007532"/>
    </source>
</evidence>
<evidence type="ECO:0000313" key="13">
    <source>
        <dbReference type="EMBL" id="TDS86893.1"/>
    </source>
</evidence>
<dbReference type="SUPFAM" id="SSF55424">
    <property type="entry name" value="FAD/NAD-linked reductases, dimerisation (C-terminal) domain"/>
    <property type="match status" value="1"/>
</dbReference>
<keyword evidence="5 10" id="KW-0560">Oxidoreductase</keyword>
<feature type="domain" description="FAD/NAD(P)-binding" evidence="12">
    <location>
        <begin position="28"/>
        <end position="356"/>
    </location>
</feature>
<gene>
    <name evidence="13" type="ORF">EV640_102188</name>
</gene>
<dbReference type="GO" id="GO:0016668">
    <property type="term" value="F:oxidoreductase activity, acting on a sulfur group of donors, NAD(P) as acceptor"/>
    <property type="evidence" value="ECO:0007669"/>
    <property type="project" value="InterPro"/>
</dbReference>
<dbReference type="InterPro" id="IPR001100">
    <property type="entry name" value="Pyr_nuc-diS_OxRdtase"/>
</dbReference>
<dbReference type="PRINTS" id="PR00411">
    <property type="entry name" value="PNDRDTASEI"/>
</dbReference>
<feature type="domain" description="Pyridine nucleotide-disulphide oxidoreductase dimerisation" evidence="11">
    <location>
        <begin position="378"/>
        <end position="481"/>
    </location>
</feature>
<dbReference type="Gene3D" id="3.30.390.30">
    <property type="match status" value="1"/>
</dbReference>
<evidence type="ECO:0000256" key="7">
    <source>
        <dbReference type="ARBA" id="ARBA00023284"/>
    </source>
</evidence>
<dbReference type="PRINTS" id="PR00368">
    <property type="entry name" value="FADPNR"/>
</dbReference>
<dbReference type="Gene3D" id="3.50.50.60">
    <property type="entry name" value="FAD/NAD(P)-binding domain"/>
    <property type="match status" value="2"/>
</dbReference>
<evidence type="ECO:0000256" key="4">
    <source>
        <dbReference type="ARBA" id="ARBA00022857"/>
    </source>
</evidence>
<sequence length="520" mass="53730">MVHRPGYVLAPVLAFPLLKELTVDDLIDLLVIGGGTAGIVGAKTAARLGARTVLVEQHRTGGDCLWTGCVPSKTILSAAARAAMIREAAGIEPDFDKVRERISATITTIEPADSPAALEQAGVTVMHGTARFVAPGLAEISDAAAAGMAGTAGSIDGAAQRIRFRQALVVTGSFPSVPEIPGLEDTGYVTSDTIWDLTELPPRLVVIGGGPIACELGQAFARLGSEVTLLARSGLLPREDPEAVALVQASLERDGVEVLLHDQPARVHAATDGRDGTVSAGVKVVTTAAGRRLEAEVVLIATGRTPRTKGLGLQRLGVECDDAGHVVVDATMRSSNHSIFAAGDVTAHPKFTHLAGVHASTAASNALLGLRRRVSSTIPRITYTSPEVAAVGHTAATGPGVRTSTVSLEHTDRALTEDAAEGFARLVIGRRGRILGGTLVGPRAGESLGELSLAVANKLTTRQLAGVTHAYPTYNDALWNAAVAHASGGLDSPAVKTATGALAGLVRRRRRGPKSQPSDR</sequence>
<dbReference type="InterPro" id="IPR004099">
    <property type="entry name" value="Pyr_nucl-diS_OxRdtase_dimer"/>
</dbReference>
<name>A0A4R7G5Y3_9MICC</name>
<dbReference type="InterPro" id="IPR036188">
    <property type="entry name" value="FAD/NAD-bd_sf"/>
</dbReference>
<dbReference type="Proteomes" id="UP000294506">
    <property type="component" value="Unassembled WGS sequence"/>
</dbReference>
<dbReference type="GO" id="GO:0050660">
    <property type="term" value="F:flavin adenine dinucleotide binding"/>
    <property type="evidence" value="ECO:0007669"/>
    <property type="project" value="TreeGrafter"/>
</dbReference>
<dbReference type="SUPFAM" id="SSF51905">
    <property type="entry name" value="FAD/NAD(P)-binding domain"/>
    <property type="match status" value="1"/>
</dbReference>
<feature type="binding site" evidence="8">
    <location>
        <begin position="171"/>
        <end position="173"/>
    </location>
    <ligand>
        <name>FAD</name>
        <dbReference type="ChEBI" id="CHEBI:57692"/>
    </ligand>
</feature>
<keyword evidence="2 10" id="KW-0285">Flavoprotein</keyword>
<dbReference type="GO" id="GO:0003955">
    <property type="term" value="F:NAD(P)H dehydrogenase (quinone) activity"/>
    <property type="evidence" value="ECO:0007669"/>
    <property type="project" value="TreeGrafter"/>
</dbReference>
<dbReference type="EMBL" id="SOAN01000002">
    <property type="protein sequence ID" value="TDS86893.1"/>
    <property type="molecule type" value="Genomic_DNA"/>
</dbReference>
<keyword evidence="8" id="KW-0520">NAD</keyword>
<dbReference type="RefSeq" id="WP_084479749.1">
    <property type="nucleotide sequence ID" value="NZ_SOAN01000002.1"/>
</dbReference>
<dbReference type="PANTHER" id="PTHR43014:SF2">
    <property type="entry name" value="MERCURIC REDUCTASE"/>
    <property type="match status" value="1"/>
</dbReference>
<evidence type="ECO:0000256" key="3">
    <source>
        <dbReference type="ARBA" id="ARBA00022827"/>
    </source>
</evidence>
<feature type="binding site" evidence="8">
    <location>
        <position position="344"/>
    </location>
    <ligand>
        <name>FAD</name>
        <dbReference type="ChEBI" id="CHEBI:57692"/>
    </ligand>
</feature>
<dbReference type="InterPro" id="IPR016156">
    <property type="entry name" value="FAD/NAD-linked_Rdtase_dimer_sf"/>
</dbReference>
<dbReference type="InterPro" id="IPR012999">
    <property type="entry name" value="Pyr_OxRdtase_I_AS"/>
</dbReference>
<accession>A0A4R7G5Y3</accession>
<keyword evidence="6" id="KW-1015">Disulfide bond</keyword>
<comment type="cofactor">
    <cofactor evidence="8">
        <name>FAD</name>
        <dbReference type="ChEBI" id="CHEBI:57692"/>
    </cofactor>
    <text evidence="8">Binds 1 FAD per subunit.</text>
</comment>
<evidence type="ECO:0000256" key="2">
    <source>
        <dbReference type="ARBA" id="ARBA00022630"/>
    </source>
</evidence>
<feature type="binding site" evidence="8">
    <location>
        <position position="73"/>
    </location>
    <ligand>
        <name>FAD</name>
        <dbReference type="ChEBI" id="CHEBI:57692"/>
    </ligand>
</feature>
<keyword evidence="14" id="KW-1185">Reference proteome</keyword>
<keyword evidence="13" id="KW-0670">Pyruvate</keyword>